<evidence type="ECO:0000313" key="2">
    <source>
        <dbReference type="Proteomes" id="UP000001191"/>
    </source>
</evidence>
<proteinExistence type="predicted"/>
<name>B2JC04_NOSP7</name>
<dbReference type="AlphaFoldDB" id="B2JC04"/>
<gene>
    <name evidence="1" type="ordered locus">Npun_DR040</name>
</gene>
<keyword evidence="1" id="KW-0614">Plasmid</keyword>
<reference evidence="2" key="1">
    <citation type="submission" date="2008-04" db="EMBL/GenBank/DDBJ databases">
        <title>Complete sequence of plasmid 4 of Nostoc punctiforme ATCC 29133.</title>
        <authorList>
            <consortium name="US DOE Joint Genome Institute"/>
            <person name="Copeland A."/>
            <person name="Lucas S."/>
            <person name="Lapidus A."/>
            <person name="Glavina del Rio T."/>
            <person name="Dalin E."/>
            <person name="Tice H."/>
            <person name="Pitluck S."/>
            <person name="Chain P."/>
            <person name="Malfatti S."/>
            <person name="Shin M."/>
            <person name="Vergez L."/>
            <person name="Schmutz J."/>
            <person name="Larimer F."/>
            <person name="Land M."/>
            <person name="Hauser L."/>
            <person name="Kyrpides N."/>
            <person name="Kim E."/>
            <person name="Meeks J.C."/>
            <person name="Elhai J."/>
            <person name="Campbell E.L."/>
            <person name="Thiel T."/>
            <person name="Longmire J."/>
            <person name="Potts M."/>
            <person name="Atlas R."/>
        </authorList>
    </citation>
    <scope>NUCLEOTIDE SEQUENCE [LARGE SCALE GENOMIC DNA]</scope>
    <source>
        <strain evidence="2">ATCC 29133 / PCC 73102</strain>
        <plasmid evidence="2">Plasmid pNPUN04</plasmid>
    </source>
</reference>
<dbReference type="eggNOG" id="COG2199">
    <property type="taxonomic scope" value="Bacteria"/>
</dbReference>
<keyword evidence="2" id="KW-1185">Reference proteome</keyword>
<evidence type="ECO:0000313" key="1">
    <source>
        <dbReference type="EMBL" id="ACC85458.1"/>
    </source>
</evidence>
<evidence type="ECO:0008006" key="3">
    <source>
        <dbReference type="Google" id="ProtNLM"/>
    </source>
</evidence>
<dbReference type="Pfam" id="PF08846">
    <property type="entry name" value="DUF1816"/>
    <property type="match status" value="1"/>
</dbReference>
<dbReference type="HOGENOM" id="CLU_168933_1_1_3"/>
<dbReference type="RefSeq" id="WP_012413389.1">
    <property type="nucleotide sequence ID" value="NC_010633.1"/>
</dbReference>
<sequence length="82" mass="9853">MKLTHNLKQEPSEFAWWIEIITNHPNCTYYFGPFISPKEAYWFLPGYIEDLEQEGNQEIRFQILQCQPKELTISKNEWQDSA</sequence>
<dbReference type="EnsemblBacteria" id="ACC85458">
    <property type="protein sequence ID" value="ACC85458"/>
    <property type="gene ID" value="Npun_DR040"/>
</dbReference>
<organism evidence="1 2">
    <name type="scientific">Nostoc punctiforme (strain ATCC 29133 / PCC 73102)</name>
    <dbReference type="NCBI Taxonomy" id="63737"/>
    <lineage>
        <taxon>Bacteria</taxon>
        <taxon>Bacillati</taxon>
        <taxon>Cyanobacteriota</taxon>
        <taxon>Cyanophyceae</taxon>
        <taxon>Nostocales</taxon>
        <taxon>Nostocaceae</taxon>
        <taxon>Nostoc</taxon>
    </lineage>
</organism>
<dbReference type="EMBL" id="CP001041">
    <property type="protein sequence ID" value="ACC85458.1"/>
    <property type="molecule type" value="Genomic_DNA"/>
</dbReference>
<dbReference type="KEGG" id="npu:Npun_DR040"/>
<geneLocation type="plasmid" evidence="1 2">
    <name>pNPUN04</name>
</geneLocation>
<dbReference type="InterPro" id="IPR014945">
    <property type="entry name" value="DUF1816"/>
</dbReference>
<dbReference type="OrthoDB" id="560125at2"/>
<dbReference type="PhylomeDB" id="B2JC04"/>
<dbReference type="Proteomes" id="UP000001191">
    <property type="component" value="Plasmid pNPUN04"/>
</dbReference>
<accession>B2JC04</accession>
<protein>
    <recommendedName>
        <fullName evidence="3">DUF1816 domain-containing protein</fullName>
    </recommendedName>
</protein>